<proteinExistence type="predicted"/>
<reference evidence="2" key="1">
    <citation type="journal article" date="2019" name="Int. J. Syst. Evol. Microbiol.">
        <title>The Global Catalogue of Microorganisms (GCM) 10K type strain sequencing project: providing services to taxonomists for standard genome sequencing and annotation.</title>
        <authorList>
            <consortium name="The Broad Institute Genomics Platform"/>
            <consortium name="The Broad Institute Genome Sequencing Center for Infectious Disease"/>
            <person name="Wu L."/>
            <person name="Ma J."/>
        </authorList>
    </citation>
    <scope>NUCLEOTIDE SEQUENCE [LARGE SCALE GENOMIC DNA]</scope>
    <source>
        <strain evidence="2">CGMCC 1.19061</strain>
    </source>
</reference>
<dbReference type="EMBL" id="JBHSGT010000054">
    <property type="protein sequence ID" value="MFC4710651.1"/>
    <property type="molecule type" value="Genomic_DNA"/>
</dbReference>
<comment type="caution">
    <text evidence="1">The sequence shown here is derived from an EMBL/GenBank/DDBJ whole genome shotgun (WGS) entry which is preliminary data.</text>
</comment>
<evidence type="ECO:0008006" key="3">
    <source>
        <dbReference type="Google" id="ProtNLM"/>
    </source>
</evidence>
<evidence type="ECO:0000313" key="1">
    <source>
        <dbReference type="EMBL" id="MFC4710651.1"/>
    </source>
</evidence>
<dbReference type="Proteomes" id="UP001596026">
    <property type="component" value="Unassembled WGS sequence"/>
</dbReference>
<dbReference type="RefSeq" id="WP_379966001.1">
    <property type="nucleotide sequence ID" value="NZ_JBHSGT010000054.1"/>
</dbReference>
<evidence type="ECO:0000313" key="2">
    <source>
        <dbReference type="Proteomes" id="UP001596026"/>
    </source>
</evidence>
<accession>A0ABV9M6A2</accession>
<organism evidence="1 2">
    <name type="scientific">Enterococcus eurekensis</name>
    <dbReference type="NCBI Taxonomy" id="1159753"/>
    <lineage>
        <taxon>Bacteria</taxon>
        <taxon>Bacillati</taxon>
        <taxon>Bacillota</taxon>
        <taxon>Bacilli</taxon>
        <taxon>Lactobacillales</taxon>
        <taxon>Enterococcaceae</taxon>
        <taxon>Enterococcus</taxon>
    </lineage>
</organism>
<keyword evidence="2" id="KW-1185">Reference proteome</keyword>
<name>A0ABV9M6A2_9ENTE</name>
<protein>
    <recommendedName>
        <fullName evidence="3">Peptidase</fullName>
    </recommendedName>
</protein>
<gene>
    <name evidence="1" type="ORF">ACFO3L_08550</name>
</gene>
<sequence>MSTFEQHQLNILKRDTLIHHIPEDDYQVIFEKVATHGQAVIQKYWSIIQSERLIAWILKQGIHIAFQTKVTQKNRLVFGEYAEKTQRIILYEETIQKHPFEFVENTLEFTLLHEIYHVIEAKEKTNYQTYYQVTQTLLGPIKLKSGIISFSELSANYFAYWILEYWRNKNEEITEEN</sequence>